<organism evidence="1 2">
    <name type="scientific">Artomyces pyxidatus</name>
    <dbReference type="NCBI Taxonomy" id="48021"/>
    <lineage>
        <taxon>Eukaryota</taxon>
        <taxon>Fungi</taxon>
        <taxon>Dikarya</taxon>
        <taxon>Basidiomycota</taxon>
        <taxon>Agaricomycotina</taxon>
        <taxon>Agaricomycetes</taxon>
        <taxon>Russulales</taxon>
        <taxon>Auriscalpiaceae</taxon>
        <taxon>Artomyces</taxon>
    </lineage>
</organism>
<evidence type="ECO:0000313" key="2">
    <source>
        <dbReference type="Proteomes" id="UP000814140"/>
    </source>
</evidence>
<reference evidence="1" key="2">
    <citation type="journal article" date="2022" name="New Phytol.">
        <title>Evolutionary transition to the ectomycorrhizal habit in the genomes of a hyperdiverse lineage of mushroom-forming fungi.</title>
        <authorList>
            <person name="Looney B."/>
            <person name="Miyauchi S."/>
            <person name="Morin E."/>
            <person name="Drula E."/>
            <person name="Courty P.E."/>
            <person name="Kohler A."/>
            <person name="Kuo A."/>
            <person name="LaButti K."/>
            <person name="Pangilinan J."/>
            <person name="Lipzen A."/>
            <person name="Riley R."/>
            <person name="Andreopoulos W."/>
            <person name="He G."/>
            <person name="Johnson J."/>
            <person name="Nolan M."/>
            <person name="Tritt A."/>
            <person name="Barry K.W."/>
            <person name="Grigoriev I.V."/>
            <person name="Nagy L.G."/>
            <person name="Hibbett D."/>
            <person name="Henrissat B."/>
            <person name="Matheny P.B."/>
            <person name="Labbe J."/>
            <person name="Martin F.M."/>
        </authorList>
    </citation>
    <scope>NUCLEOTIDE SEQUENCE</scope>
    <source>
        <strain evidence="1">HHB10654</strain>
    </source>
</reference>
<proteinExistence type="predicted"/>
<sequence>MVFTVPPASVFVPASPPSSLSRSNSFSSPWRTITPTPSTPTRNKENILPCGTPIPRSSPKRCKAKESVIGSCVSKSPRRTRSETKRLLRVGTLSRSGSLDSMELTDDFGDAIVAAEFRATRALLMGAHEDVIALNEADRRARELTESPLADVSEAFLTFL</sequence>
<accession>A0ACB8TCB4</accession>
<gene>
    <name evidence="1" type="ORF">BV25DRAFT_1821149</name>
</gene>
<evidence type="ECO:0000313" key="1">
    <source>
        <dbReference type="EMBL" id="KAI0066230.1"/>
    </source>
</evidence>
<name>A0ACB8TCB4_9AGAM</name>
<reference evidence="1" key="1">
    <citation type="submission" date="2021-03" db="EMBL/GenBank/DDBJ databases">
        <authorList>
            <consortium name="DOE Joint Genome Institute"/>
            <person name="Ahrendt S."/>
            <person name="Looney B.P."/>
            <person name="Miyauchi S."/>
            <person name="Morin E."/>
            <person name="Drula E."/>
            <person name="Courty P.E."/>
            <person name="Chicoki N."/>
            <person name="Fauchery L."/>
            <person name="Kohler A."/>
            <person name="Kuo A."/>
            <person name="Labutti K."/>
            <person name="Pangilinan J."/>
            <person name="Lipzen A."/>
            <person name="Riley R."/>
            <person name="Andreopoulos W."/>
            <person name="He G."/>
            <person name="Johnson J."/>
            <person name="Barry K.W."/>
            <person name="Grigoriev I.V."/>
            <person name="Nagy L."/>
            <person name="Hibbett D."/>
            <person name="Henrissat B."/>
            <person name="Matheny P.B."/>
            <person name="Labbe J."/>
            <person name="Martin F."/>
        </authorList>
    </citation>
    <scope>NUCLEOTIDE SEQUENCE</scope>
    <source>
        <strain evidence="1">HHB10654</strain>
    </source>
</reference>
<dbReference type="EMBL" id="MU277193">
    <property type="protein sequence ID" value="KAI0066230.1"/>
    <property type="molecule type" value="Genomic_DNA"/>
</dbReference>
<comment type="caution">
    <text evidence="1">The sequence shown here is derived from an EMBL/GenBank/DDBJ whole genome shotgun (WGS) entry which is preliminary data.</text>
</comment>
<keyword evidence="2" id="KW-1185">Reference proteome</keyword>
<dbReference type="Proteomes" id="UP000814140">
    <property type="component" value="Unassembled WGS sequence"/>
</dbReference>
<protein>
    <submittedName>
        <fullName evidence="1">Uncharacterized protein</fullName>
    </submittedName>
</protein>